<feature type="domain" description="SHSP" evidence="4">
    <location>
        <begin position="41"/>
        <end position="165"/>
    </location>
</feature>
<dbReference type="InterPro" id="IPR008978">
    <property type="entry name" value="HSP20-like_chaperone"/>
</dbReference>
<dbReference type="OrthoDB" id="9808910at2"/>
<dbReference type="KEGG" id="cid:P73_2672"/>
<dbReference type="Pfam" id="PF00011">
    <property type="entry name" value="HSP20"/>
    <property type="match status" value="1"/>
</dbReference>
<reference evidence="5 6" key="1">
    <citation type="journal article" date="2014" name="Int. J. Syst. Evol. Microbiol.">
        <title>Celeribacter indicus sp. nov., a polycyclic aromatic hydrocarbon-degrading bacterium from deep-sea sediment and reclassification of Huaishuia halophila as Celeribacter halophilus comb. nov.</title>
        <authorList>
            <person name="Lai Q."/>
            <person name="Cao J."/>
            <person name="Yuan J."/>
            <person name="Li F."/>
            <person name="Shao Z."/>
        </authorList>
    </citation>
    <scope>NUCLEOTIDE SEQUENCE [LARGE SCALE GENOMIC DNA]</scope>
    <source>
        <strain evidence="5">P73</strain>
    </source>
</reference>
<dbReference type="PROSITE" id="PS01031">
    <property type="entry name" value="SHSP"/>
    <property type="match status" value="1"/>
</dbReference>
<dbReference type="InterPro" id="IPR002068">
    <property type="entry name" value="A-crystallin/Hsp20_dom"/>
</dbReference>
<sequence length="166" mass="18751">MRTNHWLPSSWFGHKDADTSLMSLRDQIDRLFDDFGEGLTLRDRRFAMKSDISETETDLTVTAELPGMTEADVTVSVSGNRLTIEGEKKTETSSRDDKENADDKDARAFHRIERYSGSFRRVMSLPFEVDPDAVSARMKDGVLTVTLPKPPEVQAEARKIVVERAT</sequence>
<feature type="compositionally biased region" description="Basic and acidic residues" evidence="3">
    <location>
        <begin position="84"/>
        <end position="105"/>
    </location>
</feature>
<evidence type="ECO:0000259" key="4">
    <source>
        <dbReference type="PROSITE" id="PS01031"/>
    </source>
</evidence>
<name>A0A0B5E4T7_9RHOB</name>
<dbReference type="STRING" id="1208324.P73_2672"/>
<dbReference type="Gene3D" id="2.60.40.790">
    <property type="match status" value="1"/>
</dbReference>
<evidence type="ECO:0000313" key="5">
    <source>
        <dbReference type="EMBL" id="AJE47387.1"/>
    </source>
</evidence>
<dbReference type="EMBL" id="CP004393">
    <property type="protein sequence ID" value="AJE47387.1"/>
    <property type="molecule type" value="Genomic_DNA"/>
</dbReference>
<proteinExistence type="inferred from homology"/>
<keyword evidence="6" id="KW-1185">Reference proteome</keyword>
<dbReference type="Proteomes" id="UP000031521">
    <property type="component" value="Chromosome"/>
</dbReference>
<dbReference type="SUPFAM" id="SSF49764">
    <property type="entry name" value="HSP20-like chaperones"/>
    <property type="match status" value="1"/>
</dbReference>
<gene>
    <name evidence="5" type="ORF">P73_2672</name>
</gene>
<comment type="similarity">
    <text evidence="1 2">Belongs to the small heat shock protein (HSP20) family.</text>
</comment>
<evidence type="ECO:0000256" key="1">
    <source>
        <dbReference type="PROSITE-ProRule" id="PRU00285"/>
    </source>
</evidence>
<dbReference type="RefSeq" id="WP_043869970.1">
    <property type="nucleotide sequence ID" value="NZ_CP004393.1"/>
</dbReference>
<dbReference type="AlphaFoldDB" id="A0A0B5E4T7"/>
<keyword evidence="5" id="KW-0346">Stress response</keyword>
<evidence type="ECO:0000256" key="3">
    <source>
        <dbReference type="SAM" id="MobiDB-lite"/>
    </source>
</evidence>
<evidence type="ECO:0000256" key="2">
    <source>
        <dbReference type="RuleBase" id="RU003616"/>
    </source>
</evidence>
<accession>A0A0B5E4T7</accession>
<organism evidence="5 6">
    <name type="scientific">Celeribacter indicus</name>
    <dbReference type="NCBI Taxonomy" id="1208324"/>
    <lineage>
        <taxon>Bacteria</taxon>
        <taxon>Pseudomonadati</taxon>
        <taxon>Pseudomonadota</taxon>
        <taxon>Alphaproteobacteria</taxon>
        <taxon>Rhodobacterales</taxon>
        <taxon>Roseobacteraceae</taxon>
        <taxon>Celeribacter</taxon>
    </lineage>
</organism>
<dbReference type="InterPro" id="IPR031107">
    <property type="entry name" value="Small_HSP"/>
</dbReference>
<evidence type="ECO:0000313" key="6">
    <source>
        <dbReference type="Proteomes" id="UP000031521"/>
    </source>
</evidence>
<dbReference type="CDD" id="cd06464">
    <property type="entry name" value="ACD_sHsps-like"/>
    <property type="match status" value="1"/>
</dbReference>
<protein>
    <submittedName>
        <fullName evidence="5">Second small heat shock protein-like protein</fullName>
    </submittedName>
</protein>
<feature type="region of interest" description="Disordered" evidence="3">
    <location>
        <begin position="79"/>
        <end position="105"/>
    </location>
</feature>
<dbReference type="HOGENOM" id="CLU_046737_12_0_5"/>
<dbReference type="PANTHER" id="PTHR11527">
    <property type="entry name" value="HEAT-SHOCK PROTEIN 20 FAMILY MEMBER"/>
    <property type="match status" value="1"/>
</dbReference>